<dbReference type="InterPro" id="IPR050836">
    <property type="entry name" value="SDS22/Internalin_LRR"/>
</dbReference>
<evidence type="ECO:0000256" key="2">
    <source>
        <dbReference type="ARBA" id="ARBA00022737"/>
    </source>
</evidence>
<keyword evidence="2" id="KW-0677">Repeat</keyword>
<dbReference type="Gene3D" id="3.80.10.10">
    <property type="entry name" value="Ribonuclease Inhibitor"/>
    <property type="match status" value="1"/>
</dbReference>
<dbReference type="AlphaFoldDB" id="A0A4Q1KHE9"/>
<dbReference type="SUPFAM" id="SSF52058">
    <property type="entry name" value="L domain-like"/>
    <property type="match status" value="1"/>
</dbReference>
<keyword evidence="3" id="KW-0732">Signal</keyword>
<dbReference type="PANTHER" id="PTHR46652">
    <property type="entry name" value="LEUCINE-RICH REPEAT AND IQ DOMAIN-CONTAINING PROTEIN 1-RELATED"/>
    <property type="match status" value="1"/>
</dbReference>
<keyword evidence="6" id="KW-1185">Reference proteome</keyword>
<feature type="domain" description="DUF7619" evidence="4">
    <location>
        <begin position="471"/>
        <end position="509"/>
    </location>
</feature>
<comment type="caution">
    <text evidence="5">The sequence shown here is derived from an EMBL/GenBank/DDBJ whole genome shotgun (WGS) entry which is preliminary data.</text>
</comment>
<proteinExistence type="predicted"/>
<feature type="chain" id="PRO_5020701858" evidence="3">
    <location>
        <begin position="19"/>
        <end position="509"/>
    </location>
</feature>
<sequence length="509" mass="56815">MRKIYLLFVFIFGLNVHAQNPDDIVNIPDTNFKAKLLSASPSNQNASTQTPDASGSVSTYNKIDVNNDGQIQVSEALAIKYLRLYDTSYGLQPVYTITGLESFTNLESLFIQSYDFWNFTPIANLTNLRYLTCSFNNISNLDVTNLNNLTYLNCIQNSISQTLDVSNLHNLQKLYCNNNPISSINIKNGSNEIDLTFSGCQLLRYICADEEDLVLVQSRINTYGYTLVCQANSYCDFTPGGIIYNIQGSNIFDVDNNGCDDTDLYFPNMKFNISNGTETLSYICNTFGNYTIPVNPGTYYIETQLENSNFFSVSPASATISFPSETSPYNQDFCLTPNGIKNDLEITIIPIEVTRPGFDAHYKIIYKNKGNQIANGAISFSFDDTVMDLVSSFPIVDGSGTNSLNWNFTDFNPFETREIDLLFNINSPMETPPVNGGDELGFAAIILPIENDELPMDNHSQIKVTVVNSYDPNDKTCLEGNTISPEMVGEYVHYIIRFENTGTFAAENV</sequence>
<name>A0A4Q1KHE9_9FLAO</name>
<dbReference type="EMBL" id="SBKQ01000025">
    <property type="protein sequence ID" value="RXR27283.1"/>
    <property type="molecule type" value="Genomic_DNA"/>
</dbReference>
<evidence type="ECO:0000256" key="1">
    <source>
        <dbReference type="ARBA" id="ARBA00022614"/>
    </source>
</evidence>
<feature type="non-terminal residue" evidence="5">
    <location>
        <position position="509"/>
    </location>
</feature>
<dbReference type="PANTHER" id="PTHR46652:SF3">
    <property type="entry name" value="LEUCINE-RICH REPEAT-CONTAINING PROTEIN 9"/>
    <property type="match status" value="1"/>
</dbReference>
<feature type="signal peptide" evidence="3">
    <location>
        <begin position="1"/>
        <end position="18"/>
    </location>
</feature>
<gene>
    <name evidence="5" type="ORF">EQG68_14830</name>
</gene>
<accession>A0A4Q1KHE9</accession>
<organism evidence="5 6">
    <name type="scientific">Flavobacterium piscinae</name>
    <dbReference type="NCBI Taxonomy" id="2506424"/>
    <lineage>
        <taxon>Bacteria</taxon>
        <taxon>Pseudomonadati</taxon>
        <taxon>Bacteroidota</taxon>
        <taxon>Flavobacteriia</taxon>
        <taxon>Flavobacteriales</taxon>
        <taxon>Flavobacteriaceae</taxon>
        <taxon>Flavobacterium</taxon>
    </lineage>
</organism>
<dbReference type="InterPro" id="IPR055353">
    <property type="entry name" value="DUF7619"/>
</dbReference>
<dbReference type="RefSeq" id="WP_164975475.1">
    <property type="nucleotide sequence ID" value="NZ_SBKQ01000025.1"/>
</dbReference>
<protein>
    <submittedName>
        <fullName evidence="5">Leucine-rich repeat domain-containing protein</fullName>
    </submittedName>
</protein>
<reference evidence="6" key="1">
    <citation type="submission" date="2019-01" db="EMBL/GenBank/DDBJ databases">
        <title>Cytophagaceae bacterium strain CAR-16.</title>
        <authorList>
            <person name="Chen W.-M."/>
        </authorList>
    </citation>
    <scope>NUCLEOTIDE SEQUENCE [LARGE SCALE GENOMIC DNA]</scope>
    <source>
        <strain evidence="6">ICH-30</strain>
    </source>
</reference>
<evidence type="ECO:0000313" key="6">
    <source>
        <dbReference type="Proteomes" id="UP000289734"/>
    </source>
</evidence>
<dbReference type="InterPro" id="IPR032675">
    <property type="entry name" value="LRR_dom_sf"/>
</dbReference>
<dbReference type="Pfam" id="PF24595">
    <property type="entry name" value="DUF7619"/>
    <property type="match status" value="1"/>
</dbReference>
<evidence type="ECO:0000313" key="5">
    <source>
        <dbReference type="EMBL" id="RXR27283.1"/>
    </source>
</evidence>
<evidence type="ECO:0000256" key="3">
    <source>
        <dbReference type="SAM" id="SignalP"/>
    </source>
</evidence>
<evidence type="ECO:0000259" key="4">
    <source>
        <dbReference type="Pfam" id="PF24595"/>
    </source>
</evidence>
<dbReference type="Proteomes" id="UP000289734">
    <property type="component" value="Unassembled WGS sequence"/>
</dbReference>
<keyword evidence="1" id="KW-0433">Leucine-rich repeat</keyword>